<sequence length="97" mass="10894">MLKKGVYTSQCPTCSRSILIHLLSDGSISPSKCSKCEAEFEGIDKGEERNTFVIIPSKAKKLNIFVDKEAEEKPKGKKVTVKSQKDSFKIWKDGKDR</sequence>
<accession>A0A1G2U3Q1</accession>
<dbReference type="EMBL" id="MHWD01000020">
    <property type="protein sequence ID" value="OHB03520.1"/>
    <property type="molecule type" value="Genomic_DNA"/>
</dbReference>
<organism evidence="1 2">
    <name type="scientific">Candidatus Zambryskibacteria bacterium RIFCSPLOWO2_01_FULL_43_17</name>
    <dbReference type="NCBI Taxonomy" id="1802760"/>
    <lineage>
        <taxon>Bacteria</taxon>
        <taxon>Candidatus Zambryskiibacteriota</taxon>
    </lineage>
</organism>
<evidence type="ECO:0000313" key="1">
    <source>
        <dbReference type="EMBL" id="OHB03520.1"/>
    </source>
</evidence>
<evidence type="ECO:0000313" key="2">
    <source>
        <dbReference type="Proteomes" id="UP000179283"/>
    </source>
</evidence>
<proteinExistence type="predicted"/>
<comment type="caution">
    <text evidence="1">The sequence shown here is derived from an EMBL/GenBank/DDBJ whole genome shotgun (WGS) entry which is preliminary data.</text>
</comment>
<name>A0A1G2U3Q1_9BACT</name>
<reference evidence="1 2" key="1">
    <citation type="journal article" date="2016" name="Nat. Commun.">
        <title>Thousands of microbial genomes shed light on interconnected biogeochemical processes in an aquifer system.</title>
        <authorList>
            <person name="Anantharaman K."/>
            <person name="Brown C.T."/>
            <person name="Hug L.A."/>
            <person name="Sharon I."/>
            <person name="Castelle C.J."/>
            <person name="Probst A.J."/>
            <person name="Thomas B.C."/>
            <person name="Singh A."/>
            <person name="Wilkins M.J."/>
            <person name="Karaoz U."/>
            <person name="Brodie E.L."/>
            <person name="Williams K.H."/>
            <person name="Hubbard S.S."/>
            <person name="Banfield J.F."/>
        </authorList>
    </citation>
    <scope>NUCLEOTIDE SEQUENCE [LARGE SCALE GENOMIC DNA]</scope>
</reference>
<protein>
    <submittedName>
        <fullName evidence="1">Uncharacterized protein</fullName>
    </submittedName>
</protein>
<dbReference type="AlphaFoldDB" id="A0A1G2U3Q1"/>
<gene>
    <name evidence="1" type="ORF">A2920_02235</name>
</gene>
<dbReference type="Proteomes" id="UP000179283">
    <property type="component" value="Unassembled WGS sequence"/>
</dbReference>